<dbReference type="PANTHER" id="PTHR35040">
    <property type="match status" value="1"/>
</dbReference>
<dbReference type="PROSITE" id="PS51257">
    <property type="entry name" value="PROKAR_LIPOPROTEIN"/>
    <property type="match status" value="1"/>
</dbReference>
<dbReference type="PANTHER" id="PTHR35040:SF7">
    <property type="entry name" value="FIBRONECTIN TYPE-III DOMAIN-CONTAINING PROTEIN-RELATED"/>
    <property type="match status" value="1"/>
</dbReference>
<proteinExistence type="predicted"/>
<sequence length="246" mass="28042">MKNFFFLSLMLIFFSCGGSPSNQTTSTLKGSILFAYNYNSTLWQSIESAPSGNKTIFVVVNPDDGPGTQTDPLYSNFINELTKTEKIPLAYIYTNYAQRDITSVEADVNAWLELYPEIKGFFFDEVSDSEEDLPYYEELENYVKAKGNYYIVLNPGTNVPESYFEISDAVITYEDSAENTGNYVPPPFYSKNACVIYGVSDNLWKEVFNEFKTKCAYLFITNGTLPNPYSELPDYFEEEIKSIEEN</sequence>
<evidence type="ECO:0000313" key="2">
    <source>
        <dbReference type="EMBL" id="SMP08212.1"/>
    </source>
</evidence>
<dbReference type="Proteomes" id="UP001157911">
    <property type="component" value="Unassembled WGS sequence"/>
</dbReference>
<dbReference type="EMBL" id="FXUB01000001">
    <property type="protein sequence ID" value="SMP08212.1"/>
    <property type="molecule type" value="Genomic_DNA"/>
</dbReference>
<name>A0ABY1NG32_9BACT</name>
<dbReference type="RefSeq" id="WP_283400093.1">
    <property type="nucleotide sequence ID" value="NZ_FXUB01000001.1"/>
</dbReference>
<organism evidence="2 3">
    <name type="scientific">Desulfurobacterium pacificum</name>
    <dbReference type="NCBI Taxonomy" id="240166"/>
    <lineage>
        <taxon>Bacteria</taxon>
        <taxon>Pseudomonadati</taxon>
        <taxon>Aquificota</taxon>
        <taxon>Aquificia</taxon>
        <taxon>Desulfurobacteriales</taxon>
        <taxon>Desulfurobacteriaceae</taxon>
        <taxon>Desulfurobacterium</taxon>
    </lineage>
</organism>
<reference evidence="2 3" key="1">
    <citation type="submission" date="2017-05" db="EMBL/GenBank/DDBJ databases">
        <authorList>
            <person name="Varghese N."/>
            <person name="Submissions S."/>
        </authorList>
    </citation>
    <scope>NUCLEOTIDE SEQUENCE [LARGE SCALE GENOMIC DNA]</scope>
    <source>
        <strain evidence="2 3">DSM 15522</strain>
    </source>
</reference>
<comment type="caution">
    <text evidence="2">The sequence shown here is derived from an EMBL/GenBank/DDBJ whole genome shotgun (WGS) entry which is preliminary data.</text>
</comment>
<protein>
    <submittedName>
        <fullName evidence="2">Spherulation-specific family 4</fullName>
    </submittedName>
</protein>
<gene>
    <name evidence="2" type="ORF">SAMN06265339_0591</name>
</gene>
<feature type="chain" id="PRO_5045738581" evidence="1">
    <location>
        <begin position="19"/>
        <end position="246"/>
    </location>
</feature>
<dbReference type="Pfam" id="PF12138">
    <property type="entry name" value="Spherulin4"/>
    <property type="match status" value="1"/>
</dbReference>
<dbReference type="InterPro" id="IPR021986">
    <property type="entry name" value="Spherulin4"/>
</dbReference>
<evidence type="ECO:0000313" key="3">
    <source>
        <dbReference type="Proteomes" id="UP001157911"/>
    </source>
</evidence>
<evidence type="ECO:0000256" key="1">
    <source>
        <dbReference type="SAM" id="SignalP"/>
    </source>
</evidence>
<feature type="signal peptide" evidence="1">
    <location>
        <begin position="1"/>
        <end position="18"/>
    </location>
</feature>
<accession>A0ABY1NG32</accession>
<keyword evidence="1" id="KW-0732">Signal</keyword>
<keyword evidence="3" id="KW-1185">Reference proteome</keyword>